<evidence type="ECO:0000256" key="4">
    <source>
        <dbReference type="ARBA" id="ARBA00013973"/>
    </source>
</evidence>
<feature type="compositionally biased region" description="Polar residues" evidence="14">
    <location>
        <begin position="91"/>
        <end position="100"/>
    </location>
</feature>
<dbReference type="AlphaFoldDB" id="A0ABD0XUA9"/>
<keyword evidence="5" id="KW-0963">Cytoplasm</keyword>
<protein>
    <recommendedName>
        <fullName evidence="4">Pro-interleukin-16</fullName>
    </recommendedName>
</protein>
<gene>
    <name evidence="16" type="ORF">UPYG_G00087550</name>
</gene>
<keyword evidence="7" id="KW-0202">Cytokine</keyword>
<evidence type="ECO:0000256" key="5">
    <source>
        <dbReference type="ARBA" id="ARBA00022490"/>
    </source>
</evidence>
<feature type="domain" description="PDZ" evidence="15">
    <location>
        <begin position="818"/>
        <end position="902"/>
    </location>
</feature>
<organism evidence="16 17">
    <name type="scientific">Umbra pygmaea</name>
    <name type="common">Eastern mudminnow</name>
    <dbReference type="NCBI Taxonomy" id="75934"/>
    <lineage>
        <taxon>Eukaryota</taxon>
        <taxon>Metazoa</taxon>
        <taxon>Chordata</taxon>
        <taxon>Craniata</taxon>
        <taxon>Vertebrata</taxon>
        <taxon>Euteleostomi</taxon>
        <taxon>Actinopterygii</taxon>
        <taxon>Neopterygii</taxon>
        <taxon>Teleostei</taxon>
        <taxon>Protacanthopterygii</taxon>
        <taxon>Esociformes</taxon>
        <taxon>Umbridae</taxon>
        <taxon>Umbra</taxon>
    </lineage>
</organism>
<dbReference type="EMBL" id="JAGEUA010000002">
    <property type="protein sequence ID" value="KAL1007495.1"/>
    <property type="molecule type" value="Genomic_DNA"/>
</dbReference>
<feature type="compositionally biased region" description="Polar residues" evidence="14">
    <location>
        <begin position="259"/>
        <end position="277"/>
    </location>
</feature>
<dbReference type="Proteomes" id="UP001557470">
    <property type="component" value="Unassembled WGS sequence"/>
</dbReference>
<accession>A0ABD0XUA9</accession>
<feature type="region of interest" description="Disordered" evidence="14">
    <location>
        <begin position="257"/>
        <end position="327"/>
    </location>
</feature>
<feature type="compositionally biased region" description="Polar residues" evidence="14">
    <location>
        <begin position="110"/>
        <end position="119"/>
    </location>
</feature>
<feature type="compositionally biased region" description="Polar residues" evidence="14">
    <location>
        <begin position="505"/>
        <end position="515"/>
    </location>
</feature>
<dbReference type="GO" id="GO:0005125">
    <property type="term" value="F:cytokine activity"/>
    <property type="evidence" value="ECO:0007669"/>
    <property type="project" value="UniProtKB-KW"/>
</dbReference>
<feature type="region of interest" description="Disordered" evidence="14">
    <location>
        <begin position="782"/>
        <end position="802"/>
    </location>
</feature>
<evidence type="ECO:0000256" key="3">
    <source>
        <dbReference type="ARBA" id="ARBA00004613"/>
    </source>
</evidence>
<feature type="region of interest" description="Disordered" evidence="14">
    <location>
        <begin position="350"/>
        <end position="379"/>
    </location>
</feature>
<comment type="caution">
    <text evidence="16">The sequence shown here is derived from an EMBL/GenBank/DDBJ whole genome shotgun (WGS) entry which is preliminary data.</text>
</comment>
<evidence type="ECO:0000313" key="16">
    <source>
        <dbReference type="EMBL" id="KAL1007495.1"/>
    </source>
</evidence>
<evidence type="ECO:0000256" key="6">
    <source>
        <dbReference type="ARBA" id="ARBA00022500"/>
    </source>
</evidence>
<feature type="region of interest" description="Disordered" evidence="14">
    <location>
        <begin position="592"/>
        <end position="628"/>
    </location>
</feature>
<keyword evidence="11" id="KW-0804">Transcription</keyword>
<sequence length="910" mass="97597">MIILETYSISMFLHSQHTGSTAEPWCENRLSAPVYPVPDVDYNVPYNPPATNQPKQNTLDLFDRGNKNRLTVPTPPLRYRRPQNVTHEEGAQNSSVSSRGSPVKEGKEGWTSTHTSCQDVESETARQRENSGGSNETLTISDTLSTGSTNCPHNSSLNDERLHTGTESAFHLCSRSKKAALRRQSRVEQLPTETLHDPWVRISDCPTGPTHSNSSTHQERIQHPSSHHTAPHTPLQPNTHQNNQTFAMSDQEELGELPENNTATPEQTTPSLSSTHSPRSDDSPGGKKGPPVAPKPAWIRQSLRSIRNGKPQVELAKPSDKRGGGMTFGVSLRSTSATNLSMKQKIHSFETFSSSDGQEKGGNNRRAIAPSTSLPLKDKTTAKSNHSLFQENGMVQRDTVKAAKVMSPIPDLKKNMGGCSPAASPSTPSNPPPSSDGPSPLLTFHHGSEPQTSVDDTTQPKTETCCPEDTDKRDTPEAPLPETDPETSPLDEAAEASVSRELRLCSSSMMENSRPPQTPEKPEGAPIHTPAQSEHASLEKPRLSLSSSLDGSTTLRGQESESLGKILSFSNQVSHALMRSLHPVFPCPAMLGNPGSDPSPGHSTVCSPEEPDPATNSTRGSESNENSFSVSLAKLRDCTIERGEEAGGLVSRPSTSACAQSVISAIPSQEIQNMIQEVKDLDEETLKQFDNIHVVILHKDEGAGLGFSIAGGVDLESKAATVHRVFPNGLAAQEGTVEKGDEVLSINGQTLRGVTHADATAALRQARNMRLAVVVVSKAREEEGDVGEGGESRPDEPSLSSSCVDHNLTVEDGGVLLTVELEKGAGGVGFSLEGGKGSIHGDKPLVINRIFKGGAAEQSGLQSGDEVLQVQGTSLQEMSRFDAWNIVKALPEGHITVVIRRSDDKVDVAV</sequence>
<keyword evidence="10" id="KW-0805">Transcription regulation</keyword>
<dbReference type="PROSITE" id="PS50106">
    <property type="entry name" value="PDZ"/>
    <property type="match status" value="2"/>
</dbReference>
<feature type="region of interest" description="Disordered" evidence="14">
    <location>
        <begin position="48"/>
        <end position="160"/>
    </location>
</feature>
<evidence type="ECO:0000313" key="17">
    <source>
        <dbReference type="Proteomes" id="UP001557470"/>
    </source>
</evidence>
<dbReference type="GO" id="GO:0005737">
    <property type="term" value="C:cytoplasm"/>
    <property type="evidence" value="ECO:0007669"/>
    <property type="project" value="UniProtKB-SubCell"/>
</dbReference>
<dbReference type="Gene3D" id="2.30.42.10">
    <property type="match status" value="2"/>
</dbReference>
<dbReference type="CDD" id="cd06763">
    <property type="entry name" value="PDZ7_PDZD2-PDZ4_hPro-IL-16-like"/>
    <property type="match status" value="1"/>
</dbReference>
<dbReference type="InterPro" id="IPR001478">
    <property type="entry name" value="PDZ"/>
</dbReference>
<dbReference type="SUPFAM" id="SSF50156">
    <property type="entry name" value="PDZ domain-like"/>
    <property type="match status" value="2"/>
</dbReference>
<dbReference type="Pfam" id="PF00595">
    <property type="entry name" value="PDZ"/>
    <property type="match status" value="2"/>
</dbReference>
<evidence type="ECO:0000256" key="9">
    <source>
        <dbReference type="ARBA" id="ARBA00022737"/>
    </source>
</evidence>
<comment type="function">
    <text evidence="13">Interleukin-16 stimulates a migratory response in CD4+ lymphocytes, monocytes, and eosinophils. Primes CD4+ T-cells for IL-2 and IL-15 responsiveness. Also induces T-lymphocyte expression of interleukin 2 receptor. Ligand for CD4.</text>
</comment>
<dbReference type="CDD" id="cd06762">
    <property type="entry name" value="PDZ6_PDZD2-PDZ3_hPro-IL-16-like"/>
    <property type="match status" value="1"/>
</dbReference>
<dbReference type="InterPro" id="IPR036034">
    <property type="entry name" value="PDZ_sf"/>
</dbReference>
<evidence type="ECO:0000256" key="12">
    <source>
        <dbReference type="ARBA" id="ARBA00023242"/>
    </source>
</evidence>
<reference evidence="16 17" key="1">
    <citation type="submission" date="2024-06" db="EMBL/GenBank/DDBJ databases">
        <authorList>
            <person name="Pan Q."/>
            <person name="Wen M."/>
            <person name="Jouanno E."/>
            <person name="Zahm M."/>
            <person name="Klopp C."/>
            <person name="Cabau C."/>
            <person name="Louis A."/>
            <person name="Berthelot C."/>
            <person name="Parey E."/>
            <person name="Roest Crollius H."/>
            <person name="Montfort J."/>
            <person name="Robinson-Rechavi M."/>
            <person name="Bouchez O."/>
            <person name="Lampietro C."/>
            <person name="Lopez Roques C."/>
            <person name="Donnadieu C."/>
            <person name="Postlethwait J."/>
            <person name="Bobe J."/>
            <person name="Verreycken H."/>
            <person name="Guiguen Y."/>
        </authorList>
    </citation>
    <scope>NUCLEOTIDE SEQUENCE [LARGE SCALE GENOMIC DNA]</scope>
    <source>
        <strain evidence="16">Up_M1</strain>
        <tissue evidence="16">Testis</tissue>
    </source>
</reference>
<feature type="compositionally biased region" description="Low complexity" evidence="14">
    <location>
        <begin position="543"/>
        <end position="557"/>
    </location>
</feature>
<comment type="subcellular location">
    <subcellularLocation>
        <location evidence="2">Cytoplasm</location>
    </subcellularLocation>
    <subcellularLocation>
        <location evidence="1">Nucleus</location>
    </subcellularLocation>
    <subcellularLocation>
        <location evidence="3">Secreted</location>
    </subcellularLocation>
</comment>
<feature type="compositionally biased region" description="Polar residues" evidence="14">
    <location>
        <begin position="50"/>
        <end position="59"/>
    </location>
</feature>
<keyword evidence="17" id="KW-1185">Reference proteome</keyword>
<name>A0ABD0XUA9_UMBPY</name>
<feature type="region of interest" description="Disordered" evidence="14">
    <location>
        <begin position="199"/>
        <end position="242"/>
    </location>
</feature>
<proteinExistence type="predicted"/>
<feature type="compositionally biased region" description="Polar residues" evidence="14">
    <location>
        <begin position="614"/>
        <end position="628"/>
    </location>
</feature>
<feature type="compositionally biased region" description="Polar residues" evidence="14">
    <location>
        <begin position="449"/>
        <end position="462"/>
    </location>
</feature>
<evidence type="ECO:0000259" key="15">
    <source>
        <dbReference type="PROSITE" id="PS50106"/>
    </source>
</evidence>
<dbReference type="GO" id="GO:0005615">
    <property type="term" value="C:extracellular space"/>
    <property type="evidence" value="ECO:0007669"/>
    <property type="project" value="UniProtKB-KW"/>
</dbReference>
<evidence type="ECO:0000256" key="8">
    <source>
        <dbReference type="ARBA" id="ARBA00022525"/>
    </source>
</evidence>
<feature type="region of interest" description="Disordered" evidence="14">
    <location>
        <begin position="411"/>
        <end position="561"/>
    </location>
</feature>
<dbReference type="GO" id="GO:0005634">
    <property type="term" value="C:nucleus"/>
    <property type="evidence" value="ECO:0007669"/>
    <property type="project" value="UniProtKB-SubCell"/>
</dbReference>
<evidence type="ECO:0000256" key="11">
    <source>
        <dbReference type="ARBA" id="ARBA00023163"/>
    </source>
</evidence>
<dbReference type="InterPro" id="IPR055287">
    <property type="entry name" value="IL-16-like"/>
</dbReference>
<keyword evidence="9" id="KW-0677">Repeat</keyword>
<evidence type="ECO:0000256" key="13">
    <source>
        <dbReference type="ARBA" id="ARBA00024706"/>
    </source>
</evidence>
<dbReference type="PANTHER" id="PTHR48484">
    <property type="entry name" value="PRO-INTERLEUKIN-16"/>
    <property type="match status" value="1"/>
</dbReference>
<keyword evidence="6" id="KW-0145">Chemotaxis</keyword>
<feature type="domain" description="PDZ" evidence="15">
    <location>
        <begin position="694"/>
        <end position="778"/>
    </location>
</feature>
<evidence type="ECO:0000256" key="14">
    <source>
        <dbReference type="SAM" id="MobiDB-lite"/>
    </source>
</evidence>
<evidence type="ECO:0000256" key="10">
    <source>
        <dbReference type="ARBA" id="ARBA00023015"/>
    </source>
</evidence>
<keyword evidence="12" id="KW-0539">Nucleus</keyword>
<dbReference type="FunFam" id="2.30.42.10:FF:000147">
    <property type="entry name" value="Pro-interleukin-16"/>
    <property type="match status" value="1"/>
</dbReference>
<keyword evidence="8" id="KW-0964">Secreted</keyword>
<dbReference type="SMART" id="SM00228">
    <property type="entry name" value="PDZ"/>
    <property type="match status" value="2"/>
</dbReference>
<dbReference type="PANTHER" id="PTHR48484:SF2">
    <property type="entry name" value="PRO-INTERLEUKIN-16"/>
    <property type="match status" value="1"/>
</dbReference>
<evidence type="ECO:0000256" key="7">
    <source>
        <dbReference type="ARBA" id="ARBA00022514"/>
    </source>
</evidence>
<evidence type="ECO:0000256" key="1">
    <source>
        <dbReference type="ARBA" id="ARBA00004123"/>
    </source>
</evidence>
<evidence type="ECO:0000256" key="2">
    <source>
        <dbReference type="ARBA" id="ARBA00004496"/>
    </source>
</evidence>
<dbReference type="FunFam" id="2.30.42.10:FF:000122">
    <property type="entry name" value="Pro-interleukin-16"/>
    <property type="match status" value="1"/>
</dbReference>
<feature type="compositionally biased region" description="Polar residues" evidence="14">
    <location>
        <begin position="130"/>
        <end position="157"/>
    </location>
</feature>
<dbReference type="GO" id="GO:0006935">
    <property type="term" value="P:chemotaxis"/>
    <property type="evidence" value="ECO:0007669"/>
    <property type="project" value="UniProtKB-KW"/>
</dbReference>